<dbReference type="AlphaFoldDB" id="A0A919LLF6"/>
<sequence>MAIALAVDDFPGKMGNPVRQAKFDFITQARRFMMLSYAGAEDRAAKIGGNQQLYCSG</sequence>
<gene>
    <name evidence="1" type="ORF">KPZU09_09120</name>
</gene>
<comment type="caution">
    <text evidence="1">The sequence shown here is derived from an EMBL/GenBank/DDBJ whole genome shotgun (WGS) entry which is preliminary data.</text>
</comment>
<organism evidence="1 2">
    <name type="scientific">Klebsiella pneumoniae</name>
    <dbReference type="NCBI Taxonomy" id="573"/>
    <lineage>
        <taxon>Bacteria</taxon>
        <taxon>Pseudomonadati</taxon>
        <taxon>Pseudomonadota</taxon>
        <taxon>Gammaproteobacteria</taxon>
        <taxon>Enterobacterales</taxon>
        <taxon>Enterobacteriaceae</taxon>
        <taxon>Klebsiella/Raoultella group</taxon>
        <taxon>Klebsiella</taxon>
        <taxon>Klebsiella pneumoniae complex</taxon>
    </lineage>
</organism>
<dbReference type="Proteomes" id="UP000655094">
    <property type="component" value="Unassembled WGS sequence"/>
</dbReference>
<evidence type="ECO:0000313" key="1">
    <source>
        <dbReference type="EMBL" id="GHK51176.1"/>
    </source>
</evidence>
<evidence type="ECO:0000313" key="2">
    <source>
        <dbReference type="Proteomes" id="UP000655094"/>
    </source>
</evidence>
<protein>
    <submittedName>
        <fullName evidence="1">Uncharacterized protein</fullName>
    </submittedName>
</protein>
<reference evidence="1" key="1">
    <citation type="submission" date="2020-10" db="EMBL/GenBank/DDBJ databases">
        <title>Genome Sequence of ESBL Producing Zambian Clinical Strains.</title>
        <authorList>
            <person name="Shawa M."/>
            <person name="Furuta Y."/>
            <person name="Simbotwe M."/>
            <person name="Mulenga E."/>
            <person name="Mubanga M."/>
            <person name="Mulenga G."/>
            <person name="Kaile C."/>
            <person name="Zorigt T."/>
            <person name="Hang'ombe B."/>
            <person name="Higashi H."/>
        </authorList>
    </citation>
    <scope>NUCLEOTIDE SEQUENCE</scope>
    <source>
        <strain evidence="1">Zam_UTH_09</strain>
    </source>
</reference>
<accession>A0A919LLF6</accession>
<dbReference type="EMBL" id="BNFF01000001">
    <property type="protein sequence ID" value="GHK51176.1"/>
    <property type="molecule type" value="Genomic_DNA"/>
</dbReference>
<name>A0A919LLF6_KLEPN</name>
<proteinExistence type="predicted"/>